<organism evidence="1 2">
    <name type="scientific">Candidatus Falkowbacteria bacterium CG10_big_fil_rev_8_21_14_0_10_39_11</name>
    <dbReference type="NCBI Taxonomy" id="1974565"/>
    <lineage>
        <taxon>Bacteria</taxon>
        <taxon>Candidatus Falkowiibacteriota</taxon>
    </lineage>
</organism>
<dbReference type="Proteomes" id="UP000229901">
    <property type="component" value="Unassembled WGS sequence"/>
</dbReference>
<dbReference type="AlphaFoldDB" id="A0A2H0V3B4"/>
<sequence>MSVKLRLDPNEVRRWKSSSGVDKTEEYWHDLAKRISLILFGRSIIKKSGSNNFRWKIGTDGSWIMTVDEKNYAIELQFHYAEAKTKALYSALKIVLASVLGVERFN</sequence>
<reference evidence="2" key="1">
    <citation type="submission" date="2017-09" db="EMBL/GenBank/DDBJ databases">
        <title>Depth-based differentiation of microbial function through sediment-hosted aquifers and enrichment of novel symbionts in the deep terrestrial subsurface.</title>
        <authorList>
            <person name="Probst A.J."/>
            <person name="Ladd B."/>
            <person name="Jarett J.K."/>
            <person name="Geller-Mcgrath D.E."/>
            <person name="Sieber C.M.K."/>
            <person name="Emerson J.B."/>
            <person name="Anantharaman K."/>
            <person name="Thomas B.C."/>
            <person name="Malmstrom R."/>
            <person name="Stieglmeier M."/>
            <person name="Klingl A."/>
            <person name="Woyke T."/>
            <person name="Ryan C.M."/>
            <person name="Banfield J.F."/>
        </authorList>
    </citation>
    <scope>NUCLEOTIDE SEQUENCE [LARGE SCALE GENOMIC DNA]</scope>
</reference>
<evidence type="ECO:0000313" key="2">
    <source>
        <dbReference type="Proteomes" id="UP000229901"/>
    </source>
</evidence>
<comment type="caution">
    <text evidence="1">The sequence shown here is derived from an EMBL/GenBank/DDBJ whole genome shotgun (WGS) entry which is preliminary data.</text>
</comment>
<accession>A0A2H0V3B4</accession>
<name>A0A2H0V3B4_9BACT</name>
<protein>
    <submittedName>
        <fullName evidence="1">Uncharacterized protein</fullName>
    </submittedName>
</protein>
<dbReference type="EMBL" id="PFAP01000052">
    <property type="protein sequence ID" value="PIR93587.1"/>
    <property type="molecule type" value="Genomic_DNA"/>
</dbReference>
<proteinExistence type="predicted"/>
<evidence type="ECO:0000313" key="1">
    <source>
        <dbReference type="EMBL" id="PIR93587.1"/>
    </source>
</evidence>
<gene>
    <name evidence="1" type="ORF">COT97_05875</name>
</gene>